<dbReference type="Proteomes" id="UP000641152">
    <property type="component" value="Unassembled WGS sequence"/>
</dbReference>
<evidence type="ECO:0000313" key="3">
    <source>
        <dbReference type="Proteomes" id="UP000641152"/>
    </source>
</evidence>
<dbReference type="InterPro" id="IPR001584">
    <property type="entry name" value="Integrase_cat-core"/>
</dbReference>
<organism evidence="2 3">
    <name type="scientific">Methylomonas fluvii</name>
    <dbReference type="NCBI Taxonomy" id="1854564"/>
    <lineage>
        <taxon>Bacteria</taxon>
        <taxon>Pseudomonadati</taxon>
        <taxon>Pseudomonadota</taxon>
        <taxon>Gammaproteobacteria</taxon>
        <taxon>Methylococcales</taxon>
        <taxon>Methylococcaceae</taxon>
        <taxon>Methylomonas</taxon>
    </lineage>
</organism>
<reference evidence="2 3" key="1">
    <citation type="submission" date="2020-09" db="EMBL/GenBank/DDBJ databases">
        <title>Methylomonas albis sp. nov. and Methylomonas fluvii sp. nov.: Two cold-adapted methanotrophs from the River Elbe and an amended description of Methylovulum psychrotolerans strain Eb1.</title>
        <authorList>
            <person name="Bussmann I.K."/>
            <person name="Klings K.-W."/>
            <person name="Warnstedt J."/>
            <person name="Hoppert M."/>
            <person name="Saborowski A."/>
            <person name="Horn F."/>
            <person name="Liebner S."/>
        </authorList>
    </citation>
    <scope>NUCLEOTIDE SEQUENCE [LARGE SCALE GENOMIC DNA]</scope>
    <source>
        <strain evidence="2 3">EbB</strain>
    </source>
</reference>
<dbReference type="Pfam" id="PF13333">
    <property type="entry name" value="rve_2"/>
    <property type="match status" value="1"/>
</dbReference>
<dbReference type="InterPro" id="IPR050900">
    <property type="entry name" value="Transposase_IS3/IS150/IS904"/>
</dbReference>
<gene>
    <name evidence="2" type="ORF">EBB_09185</name>
</gene>
<feature type="domain" description="Integrase catalytic" evidence="1">
    <location>
        <begin position="11"/>
        <end position="61"/>
    </location>
</feature>
<dbReference type="PANTHER" id="PTHR46889">
    <property type="entry name" value="TRANSPOSASE INSF FOR INSERTION SEQUENCE IS3B-RELATED"/>
    <property type="match status" value="1"/>
</dbReference>
<proteinExistence type="predicted"/>
<name>A0ABR9DC84_9GAMM</name>
<dbReference type="PANTHER" id="PTHR46889:SF4">
    <property type="entry name" value="TRANSPOSASE INSO FOR INSERTION SEQUENCE ELEMENT IS911B-RELATED"/>
    <property type="match status" value="1"/>
</dbReference>
<accession>A0ABR9DC84</accession>
<keyword evidence="3" id="KW-1185">Reference proteome</keyword>
<dbReference type="EMBL" id="JACXST010000001">
    <property type="protein sequence ID" value="MBD9360708.1"/>
    <property type="molecule type" value="Genomic_DNA"/>
</dbReference>
<evidence type="ECO:0000259" key="1">
    <source>
        <dbReference type="Pfam" id="PF13333"/>
    </source>
</evidence>
<sequence length="64" mass="7553">MTRSKAYSLTGTYKVEAIHGERLPKREIAKRVVFEYINVHYNRKRLHSKLGYLSPEAFELKQIS</sequence>
<evidence type="ECO:0000313" key="2">
    <source>
        <dbReference type="EMBL" id="MBD9360708.1"/>
    </source>
</evidence>
<protein>
    <submittedName>
        <fullName evidence="2">IS3 family transposase</fullName>
    </submittedName>
</protein>
<comment type="caution">
    <text evidence="2">The sequence shown here is derived from an EMBL/GenBank/DDBJ whole genome shotgun (WGS) entry which is preliminary data.</text>
</comment>